<feature type="transmembrane region" description="Helical" evidence="1">
    <location>
        <begin position="12"/>
        <end position="33"/>
    </location>
</feature>
<protein>
    <submittedName>
        <fullName evidence="2">Uncharacterized protein</fullName>
    </submittedName>
</protein>
<proteinExistence type="predicted"/>
<keyword evidence="1" id="KW-0812">Transmembrane</keyword>
<evidence type="ECO:0000313" key="3">
    <source>
        <dbReference type="Proteomes" id="UP000095712"/>
    </source>
</evidence>
<evidence type="ECO:0000313" key="2">
    <source>
        <dbReference type="EMBL" id="CUQ08772.1"/>
    </source>
</evidence>
<keyword evidence="1" id="KW-0472">Membrane</keyword>
<dbReference type="EMBL" id="CZAW01000070">
    <property type="protein sequence ID" value="CUQ08772.1"/>
    <property type="molecule type" value="Genomic_DNA"/>
</dbReference>
<dbReference type="AlphaFoldDB" id="A0A174TG83"/>
<sequence>MKLTWYKKLFSGAGAVILTLYGVIGTVATILTISGSISIPIRVLSITALIVLAIVVTCIATIINCNKLLEEESQHPVHEFFTDDDDKKLIYIAYTSDIRTDALVALYSRIKDKPMPKRIGFGIVRNVYNEHEESYIEIEVLSIYDQYQELYEKALRNDKKILKNMYILPRIYKDSIPELARIIGGDCSAKG</sequence>
<name>A0A174TG83_9FIRM</name>
<organism evidence="2 3">
    <name type="scientific">Blautia wexlerae</name>
    <dbReference type="NCBI Taxonomy" id="418240"/>
    <lineage>
        <taxon>Bacteria</taxon>
        <taxon>Bacillati</taxon>
        <taxon>Bacillota</taxon>
        <taxon>Clostridia</taxon>
        <taxon>Lachnospirales</taxon>
        <taxon>Lachnospiraceae</taxon>
        <taxon>Blautia</taxon>
    </lineage>
</organism>
<gene>
    <name evidence="2" type="ORF">ERS852523_03909</name>
</gene>
<dbReference type="Proteomes" id="UP000095712">
    <property type="component" value="Unassembled WGS sequence"/>
</dbReference>
<evidence type="ECO:0000256" key="1">
    <source>
        <dbReference type="SAM" id="Phobius"/>
    </source>
</evidence>
<dbReference type="RefSeq" id="WP_055153641.1">
    <property type="nucleotide sequence ID" value="NZ_CZAW01000070.1"/>
</dbReference>
<accession>A0A174TG83</accession>
<keyword evidence="1" id="KW-1133">Transmembrane helix</keyword>
<feature type="transmembrane region" description="Helical" evidence="1">
    <location>
        <begin position="39"/>
        <end position="63"/>
    </location>
</feature>
<reference evidence="2 3" key="1">
    <citation type="submission" date="2015-09" db="EMBL/GenBank/DDBJ databases">
        <authorList>
            <consortium name="Pathogen Informatics"/>
        </authorList>
    </citation>
    <scope>NUCLEOTIDE SEQUENCE [LARGE SCALE GENOMIC DNA]</scope>
    <source>
        <strain evidence="2 3">2789STDY5834911</strain>
    </source>
</reference>